<name>A0AA88NPY4_TACVA</name>
<dbReference type="AlphaFoldDB" id="A0AA88NPY4"/>
<comment type="caution">
    <text evidence="3">The sequence shown here is derived from an EMBL/GenBank/DDBJ whole genome shotgun (WGS) entry which is preliminary data.</text>
</comment>
<dbReference type="Proteomes" id="UP001187315">
    <property type="component" value="Unassembled WGS sequence"/>
</dbReference>
<feature type="region of interest" description="Disordered" evidence="2">
    <location>
        <begin position="1"/>
        <end position="29"/>
    </location>
</feature>
<evidence type="ECO:0000313" key="4">
    <source>
        <dbReference type="Proteomes" id="UP001187315"/>
    </source>
</evidence>
<dbReference type="EMBL" id="JAVHJS010000004">
    <property type="protein sequence ID" value="KAK2860273.1"/>
    <property type="molecule type" value="Genomic_DNA"/>
</dbReference>
<evidence type="ECO:0000313" key="3">
    <source>
        <dbReference type="EMBL" id="KAK2860273.1"/>
    </source>
</evidence>
<gene>
    <name evidence="3" type="ORF">Q7C36_004439</name>
</gene>
<reference evidence="3" key="1">
    <citation type="submission" date="2023-08" db="EMBL/GenBank/DDBJ databases">
        <title>Pelteobagrus vachellii genome.</title>
        <authorList>
            <person name="Liu H."/>
        </authorList>
    </citation>
    <scope>NUCLEOTIDE SEQUENCE</scope>
    <source>
        <strain evidence="3">PRFRI_2022a</strain>
        <tissue evidence="3">Muscle</tissue>
    </source>
</reference>
<keyword evidence="1" id="KW-0175">Coiled coil</keyword>
<protein>
    <recommendedName>
        <fullName evidence="5">DUF4515 domain-containing protein</fullName>
    </recommendedName>
</protein>
<evidence type="ECO:0000256" key="1">
    <source>
        <dbReference type="SAM" id="Coils"/>
    </source>
</evidence>
<feature type="coiled-coil region" evidence="1">
    <location>
        <begin position="95"/>
        <end position="161"/>
    </location>
</feature>
<evidence type="ECO:0000256" key="2">
    <source>
        <dbReference type="SAM" id="MobiDB-lite"/>
    </source>
</evidence>
<accession>A0AA88NPY4</accession>
<feature type="coiled-coil region" evidence="1">
    <location>
        <begin position="214"/>
        <end position="241"/>
    </location>
</feature>
<dbReference type="PANTHER" id="PTHR14845:SF0">
    <property type="entry name" value="DUF4515 DOMAIN-CONTAINING PROTEIN"/>
    <property type="match status" value="1"/>
</dbReference>
<dbReference type="PANTHER" id="PTHR14845">
    <property type="entry name" value="COILED-COIL DOMAIN-CONTAINING 166"/>
    <property type="match status" value="1"/>
</dbReference>
<organism evidence="3 4">
    <name type="scientific">Tachysurus vachellii</name>
    <name type="common">Darkbarbel catfish</name>
    <name type="synonym">Pelteobagrus vachellii</name>
    <dbReference type="NCBI Taxonomy" id="175792"/>
    <lineage>
        <taxon>Eukaryota</taxon>
        <taxon>Metazoa</taxon>
        <taxon>Chordata</taxon>
        <taxon>Craniata</taxon>
        <taxon>Vertebrata</taxon>
        <taxon>Euteleostomi</taxon>
        <taxon>Actinopterygii</taxon>
        <taxon>Neopterygii</taxon>
        <taxon>Teleostei</taxon>
        <taxon>Ostariophysi</taxon>
        <taxon>Siluriformes</taxon>
        <taxon>Bagridae</taxon>
        <taxon>Tachysurus</taxon>
    </lineage>
</organism>
<evidence type="ECO:0008006" key="5">
    <source>
        <dbReference type="Google" id="ProtNLM"/>
    </source>
</evidence>
<proteinExistence type="predicted"/>
<keyword evidence="4" id="KW-1185">Reference proteome</keyword>
<sequence>MAPKKKKQSKEPGGSEKEKDMEKRAEREAQLQTQLDSLTETRNNLRRTVQQLRSDNVLLRIEVDQIRMETEEFKTYMSKLMQKRHNESVALSDLRQQKLEELNKMREEMVEKHNEQVNALKKKILEKENELGQLKLESAELGDIKSLRQQQLDRIAELEQEVVSEHCRYSEILNALKANSFRKKEQHKAASKVTVREFALKATREASVSLLSHMQQESEENLRLDEELQQLKQRAQILCRHHHLLQKQRRQLLMEKKFGQELQCLRISKAEGASAQE</sequence>
<feature type="compositionally biased region" description="Basic and acidic residues" evidence="2">
    <location>
        <begin position="9"/>
        <end position="29"/>
    </location>
</feature>